<dbReference type="Gene3D" id="3.90.550.10">
    <property type="entry name" value="Spore Coat Polysaccharide Biosynthesis Protein SpsA, Chain A"/>
    <property type="match status" value="1"/>
</dbReference>
<dbReference type="InterPro" id="IPR050256">
    <property type="entry name" value="Glycosyltransferase_2"/>
</dbReference>
<organism evidence="9 10">
    <name type="scientific">Helicobacter cinaedi</name>
    <dbReference type="NCBI Taxonomy" id="213"/>
    <lineage>
        <taxon>Bacteria</taxon>
        <taxon>Pseudomonadati</taxon>
        <taxon>Campylobacterota</taxon>
        <taxon>Epsilonproteobacteria</taxon>
        <taxon>Campylobacterales</taxon>
        <taxon>Helicobacteraceae</taxon>
        <taxon>Helicobacter</taxon>
    </lineage>
</organism>
<evidence type="ECO:0000313" key="9">
    <source>
        <dbReference type="EMBL" id="STP11608.1"/>
    </source>
</evidence>
<name>A0A377JUI6_9HELI</name>
<dbReference type="InterPro" id="IPR029044">
    <property type="entry name" value="Nucleotide-diphossugar_trans"/>
</dbReference>
<keyword evidence="2 9" id="KW-0328">Glycosyltransferase</keyword>
<dbReference type="EMBL" id="UGHX01000001">
    <property type="protein sequence ID" value="STP11608.1"/>
    <property type="molecule type" value="Genomic_DNA"/>
</dbReference>
<accession>A0A377JUI6</accession>
<dbReference type="PANTHER" id="PTHR48090:SF1">
    <property type="entry name" value="PROPHAGE BACTOPRENOL GLUCOSYL TRANSFERASE HOMOLOG"/>
    <property type="match status" value="1"/>
</dbReference>
<evidence type="ECO:0000256" key="2">
    <source>
        <dbReference type="ARBA" id="ARBA00022676"/>
    </source>
</evidence>
<dbReference type="EC" id="2.4.-.-" evidence="9"/>
<comment type="subcellular location">
    <subcellularLocation>
        <location evidence="1">Membrane</location>
        <topology evidence="1">Multi-pass membrane protein</topology>
    </subcellularLocation>
</comment>
<keyword evidence="6 7" id="KW-0472">Membrane</keyword>
<dbReference type="AlphaFoldDB" id="A0A377JUI6"/>
<proteinExistence type="predicted"/>
<evidence type="ECO:0000256" key="1">
    <source>
        <dbReference type="ARBA" id="ARBA00004141"/>
    </source>
</evidence>
<dbReference type="RefSeq" id="WP_115722155.1">
    <property type="nucleotide sequence ID" value="NZ_UGHX01000001.1"/>
</dbReference>
<reference evidence="9 10" key="1">
    <citation type="submission" date="2018-06" db="EMBL/GenBank/DDBJ databases">
        <authorList>
            <consortium name="Pathogen Informatics"/>
            <person name="Doyle S."/>
        </authorList>
    </citation>
    <scope>NUCLEOTIDE SEQUENCE [LARGE SCALE GENOMIC DNA]</scope>
    <source>
        <strain evidence="9 10">NCTC12219</strain>
    </source>
</reference>
<evidence type="ECO:0000256" key="7">
    <source>
        <dbReference type="SAM" id="Phobius"/>
    </source>
</evidence>
<dbReference type="Proteomes" id="UP000255103">
    <property type="component" value="Unassembled WGS sequence"/>
</dbReference>
<evidence type="ECO:0000256" key="5">
    <source>
        <dbReference type="ARBA" id="ARBA00022989"/>
    </source>
</evidence>
<evidence type="ECO:0000256" key="3">
    <source>
        <dbReference type="ARBA" id="ARBA00022679"/>
    </source>
</evidence>
<dbReference type="InterPro" id="IPR001173">
    <property type="entry name" value="Glyco_trans_2-like"/>
</dbReference>
<dbReference type="CDD" id="cd04187">
    <property type="entry name" value="DPM1_like_bac"/>
    <property type="match status" value="1"/>
</dbReference>
<protein>
    <submittedName>
        <fullName evidence="9">Uncharacterized glycosyltransferase ykoT</fullName>
        <ecNumber evidence="9">2.4.-.-</ecNumber>
    </submittedName>
</protein>
<dbReference type="SUPFAM" id="SSF53448">
    <property type="entry name" value="Nucleotide-diphospho-sugar transferases"/>
    <property type="match status" value="1"/>
</dbReference>
<dbReference type="PANTHER" id="PTHR48090">
    <property type="entry name" value="UNDECAPRENYL-PHOSPHATE 4-DEOXY-4-FORMAMIDO-L-ARABINOSE TRANSFERASE-RELATED"/>
    <property type="match status" value="1"/>
</dbReference>
<feature type="transmembrane region" description="Helical" evidence="7">
    <location>
        <begin position="326"/>
        <end position="351"/>
    </location>
</feature>
<feature type="domain" description="Glycosyltransferase 2-like" evidence="8">
    <location>
        <begin position="122"/>
        <end position="231"/>
    </location>
</feature>
<evidence type="ECO:0000313" key="10">
    <source>
        <dbReference type="Proteomes" id="UP000255103"/>
    </source>
</evidence>
<gene>
    <name evidence="9" type="primary">ykoT_2</name>
    <name evidence="9" type="ORF">NCTC12219_01505</name>
</gene>
<evidence type="ECO:0000259" key="8">
    <source>
        <dbReference type="Pfam" id="PF00535"/>
    </source>
</evidence>
<sequence length="376" mass="42446">MNREKPTLLLVIPAFNEEQVLEKSIEILSKKLSSMIERGKITEKSGMVFVDDGSTDGTWHILTQSFNKRYAMDSSNAADFAKFMESVKGVDFTKTTESSKSTSTSILTSAPPPLLHSKKDKQPHLYALKLSRNFGHQNALLAGLHFVCDKCDCAVSIDCDLQQDEEKLDEFVAKFQNGADIVLGVRYDRKTDSVFKKYSAIFFYKMMNIFGVKIIKNHADYRLLSQRALKNLSAYKETHLFLRAIVLDMGQKPEIVYFDVKPRYAGDSKYSLKKMLSFAWNGITSFSIAPLRFVSAMGIGLFGLSIAFGMYVLWVKIFTDSALPGWTSLAILLCFLSGMQLLGLGIIGEYIGKMYQEIKSRPKYRVDECLESMEQT</sequence>
<evidence type="ECO:0000256" key="4">
    <source>
        <dbReference type="ARBA" id="ARBA00022692"/>
    </source>
</evidence>
<keyword evidence="5 7" id="KW-1133">Transmembrane helix</keyword>
<dbReference type="GO" id="GO:0016757">
    <property type="term" value="F:glycosyltransferase activity"/>
    <property type="evidence" value="ECO:0007669"/>
    <property type="project" value="UniProtKB-KW"/>
</dbReference>
<dbReference type="Pfam" id="PF00535">
    <property type="entry name" value="Glycos_transf_2"/>
    <property type="match status" value="2"/>
</dbReference>
<evidence type="ECO:0000256" key="6">
    <source>
        <dbReference type="ARBA" id="ARBA00023136"/>
    </source>
</evidence>
<dbReference type="GO" id="GO:0005886">
    <property type="term" value="C:plasma membrane"/>
    <property type="evidence" value="ECO:0007669"/>
    <property type="project" value="TreeGrafter"/>
</dbReference>
<keyword evidence="3 9" id="KW-0808">Transferase</keyword>
<keyword evidence="4 7" id="KW-0812">Transmembrane</keyword>
<feature type="domain" description="Glycosyltransferase 2-like" evidence="8">
    <location>
        <begin position="10"/>
        <end position="66"/>
    </location>
</feature>
<feature type="transmembrane region" description="Helical" evidence="7">
    <location>
        <begin position="293"/>
        <end position="314"/>
    </location>
</feature>